<organism evidence="3 4">
    <name type="scientific">Saltatorellus ferox</name>
    <dbReference type="NCBI Taxonomy" id="2528018"/>
    <lineage>
        <taxon>Bacteria</taxon>
        <taxon>Pseudomonadati</taxon>
        <taxon>Planctomycetota</taxon>
        <taxon>Planctomycetia</taxon>
        <taxon>Planctomycetia incertae sedis</taxon>
        <taxon>Saltatorellus</taxon>
    </lineage>
</organism>
<feature type="signal peptide" evidence="2">
    <location>
        <begin position="1"/>
        <end position="21"/>
    </location>
</feature>
<dbReference type="RefSeq" id="WP_145204530.1">
    <property type="nucleotide sequence ID" value="NZ_CP036434.1"/>
</dbReference>
<dbReference type="AlphaFoldDB" id="A0A518F039"/>
<feature type="region of interest" description="Disordered" evidence="1">
    <location>
        <begin position="44"/>
        <end position="78"/>
    </location>
</feature>
<reference evidence="3 4" key="1">
    <citation type="submission" date="2019-02" db="EMBL/GenBank/DDBJ databases">
        <title>Deep-cultivation of Planctomycetes and their phenomic and genomic characterization uncovers novel biology.</title>
        <authorList>
            <person name="Wiegand S."/>
            <person name="Jogler M."/>
            <person name="Boedeker C."/>
            <person name="Pinto D."/>
            <person name="Vollmers J."/>
            <person name="Rivas-Marin E."/>
            <person name="Kohn T."/>
            <person name="Peeters S.H."/>
            <person name="Heuer A."/>
            <person name="Rast P."/>
            <person name="Oberbeckmann S."/>
            <person name="Bunk B."/>
            <person name="Jeske O."/>
            <person name="Meyerdierks A."/>
            <person name="Storesund J.E."/>
            <person name="Kallscheuer N."/>
            <person name="Luecker S."/>
            <person name="Lage O.M."/>
            <person name="Pohl T."/>
            <person name="Merkel B.J."/>
            <person name="Hornburger P."/>
            <person name="Mueller R.-W."/>
            <person name="Bruemmer F."/>
            <person name="Labrenz M."/>
            <person name="Spormann A.M."/>
            <person name="Op den Camp H."/>
            <person name="Overmann J."/>
            <person name="Amann R."/>
            <person name="Jetten M.S.M."/>
            <person name="Mascher T."/>
            <person name="Medema M.H."/>
            <person name="Devos D.P."/>
            <person name="Kaster A.-K."/>
            <person name="Ovreas L."/>
            <person name="Rohde M."/>
            <person name="Galperin M.Y."/>
            <person name="Jogler C."/>
        </authorList>
    </citation>
    <scope>NUCLEOTIDE SEQUENCE [LARGE SCALE GENOMIC DNA]</scope>
    <source>
        <strain evidence="3 4">Poly30</strain>
    </source>
</reference>
<name>A0A518F039_9BACT</name>
<evidence type="ECO:0000313" key="3">
    <source>
        <dbReference type="EMBL" id="QDV09704.1"/>
    </source>
</evidence>
<protein>
    <recommendedName>
        <fullName evidence="5">Carboxypeptidase regulatory-like domain-containing protein</fullName>
    </recommendedName>
</protein>
<dbReference type="SUPFAM" id="SSF49464">
    <property type="entry name" value="Carboxypeptidase regulatory domain-like"/>
    <property type="match status" value="2"/>
</dbReference>
<evidence type="ECO:0000256" key="2">
    <source>
        <dbReference type="SAM" id="SignalP"/>
    </source>
</evidence>
<evidence type="ECO:0000313" key="4">
    <source>
        <dbReference type="Proteomes" id="UP000320390"/>
    </source>
</evidence>
<dbReference type="Proteomes" id="UP000320390">
    <property type="component" value="Chromosome"/>
</dbReference>
<keyword evidence="2" id="KW-0732">Signal</keyword>
<dbReference type="OrthoDB" id="256352at2"/>
<evidence type="ECO:0008006" key="5">
    <source>
        <dbReference type="Google" id="ProtNLM"/>
    </source>
</evidence>
<evidence type="ECO:0000256" key="1">
    <source>
        <dbReference type="SAM" id="MobiDB-lite"/>
    </source>
</evidence>
<dbReference type="InterPro" id="IPR008969">
    <property type="entry name" value="CarboxyPept-like_regulatory"/>
</dbReference>
<proteinExistence type="predicted"/>
<feature type="chain" id="PRO_5021866590" description="Carboxypeptidase regulatory-like domain-containing protein" evidence="2">
    <location>
        <begin position="22"/>
        <end position="512"/>
    </location>
</feature>
<accession>A0A518F039</accession>
<dbReference type="EMBL" id="CP036434">
    <property type="protein sequence ID" value="QDV09704.1"/>
    <property type="molecule type" value="Genomic_DNA"/>
</dbReference>
<keyword evidence="4" id="KW-1185">Reference proteome</keyword>
<sequence precursor="true">MRYLFLCAVLIVSCAALFVFRDSSGFSGGLQAAVRPAVERATERGSPGLAGVSVAGGTEAQRRQAPTEEVEAMVGDASTSTPSRIEVRVMGDEEPLDSTMFQGLRIQARSLLTGERLEVPATTMAGGGEFGATIESPSGGRFRVLIDPSTVPEGYVASGAHPLGPLDTSGIAASFVQVADGESVEVTLRVFRIRSLSGWVSSAEGEGLGGITVRAQGIAPGMSGLSHDVVTALDGAFEFEKLLPEVYGISVIDAGVHAEALSSLPRPPRQLFDLRHGPCSGVEVRLGPGPITISGRVVDERGEPFADVSVLAYYAGDETHGVALEFERAFNWSDHALRVRSDGEGRFRIPGLRGVPIRVQVGAEEAANGEGRRARFVPAPVEVPLGERSRGTVVVGPLVLERSRRFVARGRIVLGAEELGGVRLKHGRLRVVGVPYAEVTLAHGLPGQETRPLVQFDRRSGELTVSCESTRGSCAFTVELQGHPDTRKEFTLFPATSGSALPEVDDRSWMFP</sequence>
<gene>
    <name evidence="3" type="ORF">Poly30_52630</name>
</gene>